<evidence type="ECO:0000256" key="4">
    <source>
        <dbReference type="PIRSR" id="PIRSR006336-1"/>
    </source>
</evidence>
<comment type="caution">
    <text evidence="9">The sequence shown here is derived from an EMBL/GenBank/DDBJ whole genome shotgun (WGS) entry which is preliminary data.</text>
</comment>
<dbReference type="FunFam" id="3.20.20.80:FF:000036">
    <property type="entry name" value="Beta-galactosidase"/>
    <property type="match status" value="1"/>
</dbReference>
<feature type="domain" description="Glycoside hydrolase 35 catalytic" evidence="6">
    <location>
        <begin position="28"/>
        <end position="357"/>
    </location>
</feature>
<dbReference type="FunFam" id="2.60.120.260:FF:000049">
    <property type="entry name" value="Beta-galactosidase"/>
    <property type="match status" value="1"/>
</dbReference>
<dbReference type="Proteomes" id="UP001168821">
    <property type="component" value="Unassembled WGS sequence"/>
</dbReference>
<evidence type="ECO:0000259" key="7">
    <source>
        <dbReference type="Pfam" id="PF21317"/>
    </source>
</evidence>
<dbReference type="GO" id="GO:0004565">
    <property type="term" value="F:beta-galactosidase activity"/>
    <property type="evidence" value="ECO:0007669"/>
    <property type="project" value="InterPro"/>
</dbReference>
<evidence type="ECO:0000259" key="8">
    <source>
        <dbReference type="Pfam" id="PF21467"/>
    </source>
</evidence>
<evidence type="ECO:0000313" key="9">
    <source>
        <dbReference type="EMBL" id="KAJ3664491.1"/>
    </source>
</evidence>
<keyword evidence="3" id="KW-0326">Glycosidase</keyword>
<evidence type="ECO:0000259" key="6">
    <source>
        <dbReference type="Pfam" id="PF01301"/>
    </source>
</evidence>
<sequence>MALSAPTLYEYYTSGGITSGLSTNQPYFTLNDKNVTLYSGALHYFRVPRQYWRDRLRKLKAAGLNTVETYVPWNLHEPEIGTFDFGNGGSDMEDFLHVEEFVKMAQEEDLLVIVRPGPYICAEWEFGGLPSWLLREKDIKVRTSDDRFMKHVSRYFGVLLPILAALQFTNGGAIVGFQVENEYGSTEWKKDNESFVPDKVYLEQLRTLMVRNGIKELLFTSDNPSQHGDVGTLHDIFQTANFARNPKKEFDSLKKLQTNKPTMAIEYWTGWFDHWSENHSKRDNVEFRQVLNDILRYPASFNMYMFHGGTNWGFLNGANLQNGKYQPDTTSYDYDAPLTENGDYTEKYHIVKNLIAKYNKVITKVPPPPKETPRIRYPDVEIKQQLQFGTIVEQLPQVFHSTDVVPMELLPINNDSGQSYGYTIYRTTADIPPNSVLKMKGYVHDSVLVLVDGKLVSPALQHSDDINKFGYWRLKDGTLTLPEGKNSTIDLIVENWGRNNFGKLEDFKQFKGLTSDVFLNTHVLKNWEIRPLEFKTKWTKSLQGWYDLSTTNLTLNKANLEVDQPMDTYLDMSQWNTGIVTINGFVLGRYMHLGPQQTLYLPAPLLKPGTNEIIIFEHFTPATHVKFSQNPIYLKK</sequence>
<dbReference type="InterPro" id="IPR017853">
    <property type="entry name" value="GH"/>
</dbReference>
<feature type="domain" description="Beta-galactosidase 1-like first all-beta" evidence="7">
    <location>
        <begin position="417"/>
        <end position="533"/>
    </location>
</feature>
<proteinExistence type="inferred from homology"/>
<evidence type="ECO:0000256" key="5">
    <source>
        <dbReference type="RuleBase" id="RU003679"/>
    </source>
</evidence>
<dbReference type="InterPro" id="IPR026283">
    <property type="entry name" value="B-gal_1-like"/>
</dbReference>
<keyword evidence="10" id="KW-1185">Reference proteome</keyword>
<feature type="domain" description="Beta-galactosidase galactose-binding" evidence="8">
    <location>
        <begin position="554"/>
        <end position="611"/>
    </location>
</feature>
<dbReference type="Gene3D" id="3.20.20.80">
    <property type="entry name" value="Glycosidases"/>
    <property type="match status" value="1"/>
</dbReference>
<organism evidence="9 10">
    <name type="scientific">Zophobas morio</name>
    <dbReference type="NCBI Taxonomy" id="2755281"/>
    <lineage>
        <taxon>Eukaryota</taxon>
        <taxon>Metazoa</taxon>
        <taxon>Ecdysozoa</taxon>
        <taxon>Arthropoda</taxon>
        <taxon>Hexapoda</taxon>
        <taxon>Insecta</taxon>
        <taxon>Pterygota</taxon>
        <taxon>Neoptera</taxon>
        <taxon>Endopterygota</taxon>
        <taxon>Coleoptera</taxon>
        <taxon>Polyphaga</taxon>
        <taxon>Cucujiformia</taxon>
        <taxon>Tenebrionidae</taxon>
        <taxon>Zophobas</taxon>
    </lineage>
</organism>
<dbReference type="PRINTS" id="PR00742">
    <property type="entry name" value="GLHYDRLASE35"/>
</dbReference>
<dbReference type="Pfam" id="PF01301">
    <property type="entry name" value="Glyco_hydro_35"/>
    <property type="match status" value="1"/>
</dbReference>
<comment type="similarity">
    <text evidence="1 5">Belongs to the glycosyl hydrolase 35 family.</text>
</comment>
<evidence type="ECO:0000256" key="2">
    <source>
        <dbReference type="ARBA" id="ARBA00022801"/>
    </source>
</evidence>
<dbReference type="SUPFAM" id="SSF49785">
    <property type="entry name" value="Galactose-binding domain-like"/>
    <property type="match status" value="1"/>
</dbReference>
<evidence type="ECO:0008006" key="11">
    <source>
        <dbReference type="Google" id="ProtNLM"/>
    </source>
</evidence>
<dbReference type="InterPro" id="IPR031330">
    <property type="entry name" value="Gly_Hdrlase_35_cat"/>
</dbReference>
<dbReference type="PIRSF" id="PIRSF006336">
    <property type="entry name" value="B-gal"/>
    <property type="match status" value="1"/>
</dbReference>
<name>A0AA38MQ01_9CUCU</name>
<keyword evidence="2" id="KW-0378">Hydrolase</keyword>
<dbReference type="SUPFAM" id="SSF51445">
    <property type="entry name" value="(Trans)glycosidases"/>
    <property type="match status" value="1"/>
</dbReference>
<gene>
    <name evidence="9" type="ORF">Zmor_000053</name>
</gene>
<feature type="active site" description="Nucleophile" evidence="4">
    <location>
        <position position="266"/>
    </location>
</feature>
<dbReference type="InterPro" id="IPR048912">
    <property type="entry name" value="BetaGal1-like_ABD1"/>
</dbReference>
<feature type="active site" description="Proton donor" evidence="4">
    <location>
        <position position="182"/>
    </location>
</feature>
<dbReference type="PANTHER" id="PTHR23421">
    <property type="entry name" value="BETA-GALACTOSIDASE RELATED"/>
    <property type="match status" value="1"/>
</dbReference>
<evidence type="ECO:0000256" key="1">
    <source>
        <dbReference type="ARBA" id="ARBA00009809"/>
    </source>
</evidence>
<dbReference type="EMBL" id="JALNTZ010000001">
    <property type="protein sequence ID" value="KAJ3664491.1"/>
    <property type="molecule type" value="Genomic_DNA"/>
</dbReference>
<reference evidence="9" key="1">
    <citation type="journal article" date="2023" name="G3 (Bethesda)">
        <title>Whole genome assemblies of Zophobas morio and Tenebrio molitor.</title>
        <authorList>
            <person name="Kaur S."/>
            <person name="Stinson S.A."/>
            <person name="diCenzo G.C."/>
        </authorList>
    </citation>
    <scope>NUCLEOTIDE SEQUENCE</scope>
    <source>
        <strain evidence="9">QUZm001</strain>
    </source>
</reference>
<dbReference type="InterPro" id="IPR001944">
    <property type="entry name" value="Glycoside_Hdrlase_35"/>
</dbReference>
<protein>
    <recommendedName>
        <fullName evidence="11">Beta-galactosidase</fullName>
    </recommendedName>
</protein>
<dbReference type="InterPro" id="IPR008979">
    <property type="entry name" value="Galactose-bd-like_sf"/>
</dbReference>
<dbReference type="AlphaFoldDB" id="A0AA38MQ01"/>
<dbReference type="Pfam" id="PF21317">
    <property type="entry name" value="BetaGal_ABD_1"/>
    <property type="match status" value="1"/>
</dbReference>
<evidence type="ECO:0000256" key="3">
    <source>
        <dbReference type="ARBA" id="ARBA00023295"/>
    </source>
</evidence>
<dbReference type="GO" id="GO:0005975">
    <property type="term" value="P:carbohydrate metabolic process"/>
    <property type="evidence" value="ECO:0007669"/>
    <property type="project" value="InterPro"/>
</dbReference>
<dbReference type="Gene3D" id="2.60.120.260">
    <property type="entry name" value="Galactose-binding domain-like"/>
    <property type="match status" value="2"/>
</dbReference>
<dbReference type="InterPro" id="IPR048913">
    <property type="entry name" value="BetaGal_gal-bd"/>
</dbReference>
<evidence type="ECO:0000313" key="10">
    <source>
        <dbReference type="Proteomes" id="UP001168821"/>
    </source>
</evidence>
<accession>A0AA38MQ01</accession>
<dbReference type="Pfam" id="PF21467">
    <property type="entry name" value="BetaGal_gal-bd"/>
    <property type="match status" value="1"/>
</dbReference>